<dbReference type="eggNOG" id="KOG2840">
    <property type="taxonomic scope" value="Eukaryota"/>
</dbReference>
<feature type="compositionally biased region" description="Acidic residues" evidence="1">
    <location>
        <begin position="246"/>
        <end position="257"/>
    </location>
</feature>
<feature type="region of interest" description="Disordered" evidence="1">
    <location>
        <begin position="142"/>
        <end position="185"/>
    </location>
</feature>
<dbReference type="SUPFAM" id="SSF52402">
    <property type="entry name" value="Adenine nucleotide alpha hydrolases-like"/>
    <property type="match status" value="1"/>
</dbReference>
<reference evidence="2 3" key="1">
    <citation type="journal article" date="2011" name="Cell">
        <title>The monarch butterfly genome yields insights into long-distance migration.</title>
        <authorList>
            <person name="Zhan S."/>
            <person name="Merlin C."/>
            <person name="Boore J.L."/>
            <person name="Reppert S.M."/>
        </authorList>
    </citation>
    <scope>NUCLEOTIDE SEQUENCE [LARGE SCALE GENOMIC DNA]</scope>
    <source>
        <strain evidence="2">F-2</strain>
    </source>
</reference>
<dbReference type="STRING" id="278856.A0A212ESR5"/>
<dbReference type="PANTHER" id="PTHR43686:SF1">
    <property type="entry name" value="AMINOTRAN_5 DOMAIN-CONTAINING PROTEIN"/>
    <property type="match status" value="1"/>
</dbReference>
<sequence length="257" mass="28551">MSVYVPGALFVHEPASDVDPLHLMAYCRTLGVKFIYEDKIKEQLQTACSASSSVRWSSHSVRRRVYGVAASQGFSAAAVAQTLDRAAAAFLVTAFHGAALNTLTAHYRVKEHNIRILRPFIYVRSQDLEHFARSQGLPDFGRDLSDKPVLGPSKNKLDRSISLPCGSDKGDSLDREEDLSGSLPELVDPMSSAREILKTHEKLYPYLFSSLKNALHPLISGRNIEKDNRHRKKSVIQMKNGSPVYDSEEGTEEEPVP</sequence>
<dbReference type="PANTHER" id="PTHR43686">
    <property type="entry name" value="SULFURTRANSFERASE-RELATED"/>
    <property type="match status" value="1"/>
</dbReference>
<dbReference type="AlphaFoldDB" id="A0A212ESR5"/>
<name>A0A212ESR5_DANPL</name>
<proteinExistence type="predicted"/>
<protein>
    <submittedName>
        <fullName evidence="2">Y71H2B.5</fullName>
    </submittedName>
</protein>
<dbReference type="Proteomes" id="UP000007151">
    <property type="component" value="Unassembled WGS sequence"/>
</dbReference>
<dbReference type="KEGG" id="dpl:KGM_201216"/>
<keyword evidence="3" id="KW-1185">Reference proteome</keyword>
<dbReference type="InParanoid" id="A0A212ESR5"/>
<dbReference type="EMBL" id="AGBW02012728">
    <property type="protein sequence ID" value="OWR44530.1"/>
    <property type="molecule type" value="Genomic_DNA"/>
</dbReference>
<evidence type="ECO:0000313" key="2">
    <source>
        <dbReference type="EMBL" id="OWR44530.1"/>
    </source>
</evidence>
<evidence type="ECO:0000256" key="1">
    <source>
        <dbReference type="SAM" id="MobiDB-lite"/>
    </source>
</evidence>
<feature type="region of interest" description="Disordered" evidence="1">
    <location>
        <begin position="225"/>
        <end position="257"/>
    </location>
</feature>
<organism evidence="2 3">
    <name type="scientific">Danaus plexippus plexippus</name>
    <dbReference type="NCBI Taxonomy" id="278856"/>
    <lineage>
        <taxon>Eukaryota</taxon>
        <taxon>Metazoa</taxon>
        <taxon>Ecdysozoa</taxon>
        <taxon>Arthropoda</taxon>
        <taxon>Hexapoda</taxon>
        <taxon>Insecta</taxon>
        <taxon>Pterygota</taxon>
        <taxon>Neoptera</taxon>
        <taxon>Endopterygota</taxon>
        <taxon>Lepidoptera</taxon>
        <taxon>Glossata</taxon>
        <taxon>Ditrysia</taxon>
        <taxon>Papilionoidea</taxon>
        <taxon>Nymphalidae</taxon>
        <taxon>Danainae</taxon>
        <taxon>Danaini</taxon>
        <taxon>Danaina</taxon>
        <taxon>Danaus</taxon>
        <taxon>Danaus</taxon>
    </lineage>
</organism>
<dbReference type="Gene3D" id="3.40.50.620">
    <property type="entry name" value="HUPs"/>
    <property type="match status" value="1"/>
</dbReference>
<comment type="caution">
    <text evidence="2">The sequence shown here is derived from an EMBL/GenBank/DDBJ whole genome shotgun (WGS) entry which is preliminary data.</text>
</comment>
<dbReference type="InterPro" id="IPR014729">
    <property type="entry name" value="Rossmann-like_a/b/a_fold"/>
</dbReference>
<evidence type="ECO:0000313" key="3">
    <source>
        <dbReference type="Proteomes" id="UP000007151"/>
    </source>
</evidence>
<accession>A0A212ESR5</accession>
<gene>
    <name evidence="2" type="ORF">KGM_201216</name>
</gene>